<keyword evidence="3" id="KW-1185">Reference proteome</keyword>
<dbReference type="EMBL" id="AP026367">
    <property type="protein sequence ID" value="BDN82481.1"/>
    <property type="molecule type" value="Genomic_DNA"/>
</dbReference>
<evidence type="ECO:0000313" key="3">
    <source>
        <dbReference type="Proteomes" id="UP001058626"/>
    </source>
</evidence>
<evidence type="ECO:0000313" key="2">
    <source>
        <dbReference type="EMBL" id="BDN82481.1"/>
    </source>
</evidence>
<accession>A0A9N7LQ48</accession>
<proteinExistence type="predicted"/>
<dbReference type="Proteomes" id="UP001058626">
    <property type="component" value="Chromosome"/>
</dbReference>
<feature type="region of interest" description="Disordered" evidence="1">
    <location>
        <begin position="1"/>
        <end position="25"/>
    </location>
</feature>
<evidence type="ECO:0000256" key="1">
    <source>
        <dbReference type="SAM" id="MobiDB-lite"/>
    </source>
</evidence>
<name>A0A9N7LQ48_9MYCO</name>
<sequence>MFIHARYGNTAASIDSEAGPSQPSPVSTAITVSYAAAVERNSAASPSQAVTAASIGAEPGPEYMRIELISGGSAAKSISNAPYPAALDAAIIGASDPSPRAERVSVRRR</sequence>
<reference evidence="2" key="1">
    <citation type="submission" date="2022-06" db="EMBL/GenBank/DDBJ databases">
        <title>Complete genome sequence of Mycobacterium pseudoshottsii NJB1907-Z4.</title>
        <authorList>
            <person name="Komine T."/>
            <person name="Fukano H."/>
            <person name="Wada S."/>
        </authorList>
    </citation>
    <scope>NUCLEOTIDE SEQUENCE</scope>
    <source>
        <strain evidence="2">NJB1907-Z4</strain>
    </source>
</reference>
<dbReference type="AlphaFoldDB" id="A0A9N7LQ48"/>
<protein>
    <submittedName>
        <fullName evidence="2">Uncharacterized protein</fullName>
    </submittedName>
</protein>
<organism evidence="2 3">
    <name type="scientific">Mycobacterium pseudoshottsii</name>
    <dbReference type="NCBI Taxonomy" id="265949"/>
    <lineage>
        <taxon>Bacteria</taxon>
        <taxon>Bacillati</taxon>
        <taxon>Actinomycetota</taxon>
        <taxon>Actinomycetes</taxon>
        <taxon>Mycobacteriales</taxon>
        <taxon>Mycobacteriaceae</taxon>
        <taxon>Mycobacterium</taxon>
        <taxon>Mycobacterium ulcerans group</taxon>
    </lineage>
</organism>
<gene>
    <name evidence="2" type="ORF">NJB1907Z4_C26960</name>
</gene>